<dbReference type="PANTHER" id="PTHR43143:SF1">
    <property type="entry name" value="SERINE_THREONINE-PROTEIN PHOSPHATASE CPPED1"/>
    <property type="match status" value="1"/>
</dbReference>
<sequence length="335" mass="37354">MEKIMEKQMKGITRRDFVKGTALSCLAFSLPNMACSTFKGQAPVKIGLITDLHQDIMHDGLQRMEAFVEEVKVQRPHAIMQLGDFAYPGDKNKEVIQLFNNAHEEALHVIGNHDTDSGYTTDQCLSYWGMPARYYAKEVEGIHFIVLDGNEKGSPTHQGGYASYIGKEQQSWLAQQLKTVEGPIVIVSHQPLLGPSAVDNAREIQSILSAAKGKILFAMNGHTHIDMLLEKDGIPYLHLNSASYLWVGGDYQHQSYTEKIHEDHPWISYTCPYKDSLFAFMSIDPETQTVTLTGKKSEWQGESPAELGVGNYPTLTIGNEIVPSISDRKILKSKG</sequence>
<dbReference type="Gene3D" id="3.60.21.10">
    <property type="match status" value="1"/>
</dbReference>
<dbReference type="InterPro" id="IPR029052">
    <property type="entry name" value="Metallo-depent_PP-like"/>
</dbReference>
<organism evidence="2 3">
    <name type="scientific">Flagellimonas olearia</name>
    <dbReference type="NCBI Taxonomy" id="552546"/>
    <lineage>
        <taxon>Bacteria</taxon>
        <taxon>Pseudomonadati</taxon>
        <taxon>Bacteroidota</taxon>
        <taxon>Flavobacteriia</taxon>
        <taxon>Flavobacteriales</taxon>
        <taxon>Flavobacteriaceae</taxon>
        <taxon>Flagellimonas</taxon>
    </lineage>
</organism>
<dbReference type="InterPro" id="IPR051918">
    <property type="entry name" value="STPP_CPPED1"/>
</dbReference>
<dbReference type="SUPFAM" id="SSF56300">
    <property type="entry name" value="Metallo-dependent phosphatases"/>
    <property type="match status" value="1"/>
</dbReference>
<dbReference type="EMBL" id="WELG01000002">
    <property type="protein sequence ID" value="KAB7529401.1"/>
    <property type="molecule type" value="Genomic_DNA"/>
</dbReference>
<evidence type="ECO:0000313" key="3">
    <source>
        <dbReference type="Proteomes" id="UP000429785"/>
    </source>
</evidence>
<dbReference type="PANTHER" id="PTHR43143">
    <property type="entry name" value="METALLOPHOSPHOESTERASE, CALCINEURIN SUPERFAMILY"/>
    <property type="match status" value="1"/>
</dbReference>
<dbReference type="Proteomes" id="UP000429785">
    <property type="component" value="Unassembled WGS sequence"/>
</dbReference>
<dbReference type="GO" id="GO:0016787">
    <property type="term" value="F:hydrolase activity"/>
    <property type="evidence" value="ECO:0007669"/>
    <property type="project" value="InterPro"/>
</dbReference>
<dbReference type="AlphaFoldDB" id="A0A6I1DZS9"/>
<comment type="caution">
    <text evidence="2">The sequence shown here is derived from an EMBL/GenBank/DDBJ whole genome shotgun (WGS) entry which is preliminary data.</text>
</comment>
<feature type="domain" description="Calcineurin-like phosphoesterase" evidence="1">
    <location>
        <begin position="45"/>
        <end position="225"/>
    </location>
</feature>
<gene>
    <name evidence="2" type="ORF">F8C76_16385</name>
</gene>
<evidence type="ECO:0000259" key="1">
    <source>
        <dbReference type="Pfam" id="PF00149"/>
    </source>
</evidence>
<dbReference type="InterPro" id="IPR004843">
    <property type="entry name" value="Calcineurin-like_PHP"/>
</dbReference>
<dbReference type="Pfam" id="PF00149">
    <property type="entry name" value="Metallophos"/>
    <property type="match status" value="1"/>
</dbReference>
<evidence type="ECO:0000313" key="2">
    <source>
        <dbReference type="EMBL" id="KAB7529401.1"/>
    </source>
</evidence>
<protein>
    <submittedName>
        <fullName evidence="2">Alkaline phosphatase</fullName>
    </submittedName>
</protein>
<proteinExistence type="predicted"/>
<dbReference type="OrthoDB" id="9780884at2"/>
<reference evidence="2 3" key="1">
    <citation type="submission" date="2019-10" db="EMBL/GenBank/DDBJ databases">
        <title>Muricauda olearia CL-SS4 JCM15563 genome.</title>
        <authorList>
            <person name="Liu L."/>
        </authorList>
    </citation>
    <scope>NUCLEOTIDE SEQUENCE [LARGE SCALE GENOMIC DNA]</scope>
    <source>
        <strain evidence="2 3">CL-SS4</strain>
    </source>
</reference>
<name>A0A6I1DZS9_9FLAO</name>
<accession>A0A6I1DZS9</accession>